<keyword evidence="3" id="KW-1185">Reference proteome</keyword>
<evidence type="ECO:0000313" key="2">
    <source>
        <dbReference type="EMBL" id="BAY85768.1"/>
    </source>
</evidence>
<feature type="domain" description="Phosphoribosyltransferase" evidence="1">
    <location>
        <begin position="37"/>
        <end position="173"/>
    </location>
</feature>
<dbReference type="InterPro" id="IPR029057">
    <property type="entry name" value="PRTase-like"/>
</dbReference>
<dbReference type="Pfam" id="PF00156">
    <property type="entry name" value="Pribosyltran"/>
    <property type="match status" value="1"/>
</dbReference>
<dbReference type="AlphaFoldDB" id="A0A1Z4LXF5"/>
<sequence>MLYNPLFQNREVAGEKLAEVIRTQLNKQAVESGLQPSPIVYALPRGGLPVALPVARLLDCPLKIEVAKKISHPQNKELAIGAVTASGSVIWSNSRIFRFRFDSREKRQASLNLAMDCAKSLETKLSPGCSQVSAEGATIILIDDGIATGMTIAAAATALRKLNPAQIWLCTPVLPQKLIPWLHKWGEQIIALATPESFLSVSNFYVEFPQIETEEALRYVEQQSVIRGIRE</sequence>
<dbReference type="GO" id="GO:0016757">
    <property type="term" value="F:glycosyltransferase activity"/>
    <property type="evidence" value="ECO:0007669"/>
    <property type="project" value="UniProtKB-KW"/>
</dbReference>
<name>A0A1Z4LXF5_9CYAN</name>
<reference evidence="2 3" key="1">
    <citation type="submission" date="2017-06" db="EMBL/GenBank/DDBJ databases">
        <title>Genome sequencing of cyanobaciteial culture collection at National Institute for Environmental Studies (NIES).</title>
        <authorList>
            <person name="Hirose Y."/>
            <person name="Shimura Y."/>
            <person name="Fujisawa T."/>
            <person name="Nakamura Y."/>
            <person name="Kawachi M."/>
        </authorList>
    </citation>
    <scope>NUCLEOTIDE SEQUENCE [LARGE SCALE GENOMIC DNA]</scope>
    <source>
        <strain evidence="2 3">NIES-267</strain>
    </source>
</reference>
<dbReference type="EMBL" id="AP018227">
    <property type="protein sequence ID" value="BAY85768.1"/>
    <property type="molecule type" value="Genomic_DNA"/>
</dbReference>
<protein>
    <submittedName>
        <fullName evidence="2">Phosphoribosyltransferase</fullName>
    </submittedName>
</protein>
<accession>A0A1Z4LXF5</accession>
<dbReference type="Gene3D" id="3.40.50.2020">
    <property type="match status" value="1"/>
</dbReference>
<keyword evidence="2" id="KW-0328">Glycosyltransferase</keyword>
<dbReference type="SUPFAM" id="SSF53271">
    <property type="entry name" value="PRTase-like"/>
    <property type="match status" value="1"/>
</dbReference>
<gene>
    <name evidence="2" type="ORF">NIES267_52690</name>
</gene>
<keyword evidence="2" id="KW-0808">Transferase</keyword>
<evidence type="ECO:0000313" key="3">
    <source>
        <dbReference type="Proteomes" id="UP000218418"/>
    </source>
</evidence>
<proteinExistence type="predicted"/>
<dbReference type="CDD" id="cd06223">
    <property type="entry name" value="PRTases_typeI"/>
    <property type="match status" value="1"/>
</dbReference>
<evidence type="ECO:0000259" key="1">
    <source>
        <dbReference type="Pfam" id="PF00156"/>
    </source>
</evidence>
<dbReference type="Proteomes" id="UP000218418">
    <property type="component" value="Chromosome"/>
</dbReference>
<dbReference type="OrthoDB" id="9810066at2"/>
<dbReference type="InterPro" id="IPR000836">
    <property type="entry name" value="PRTase_dom"/>
</dbReference>
<organism evidence="2 3">
    <name type="scientific">Calothrix parasitica NIES-267</name>
    <dbReference type="NCBI Taxonomy" id="1973488"/>
    <lineage>
        <taxon>Bacteria</taxon>
        <taxon>Bacillati</taxon>
        <taxon>Cyanobacteriota</taxon>
        <taxon>Cyanophyceae</taxon>
        <taxon>Nostocales</taxon>
        <taxon>Calotrichaceae</taxon>
        <taxon>Calothrix</taxon>
    </lineage>
</organism>
<dbReference type="Gene3D" id="3.30.1310.20">
    <property type="entry name" value="PRTase-like"/>
    <property type="match status" value="1"/>
</dbReference>